<dbReference type="InterPro" id="IPR050109">
    <property type="entry name" value="HTH-type_TetR-like_transc_reg"/>
</dbReference>
<name>A0ABV6S6L4_9SPHN</name>
<dbReference type="Pfam" id="PF13977">
    <property type="entry name" value="TetR_C_6"/>
    <property type="match status" value="1"/>
</dbReference>
<feature type="domain" description="HTH tetR-type" evidence="6">
    <location>
        <begin position="12"/>
        <end position="72"/>
    </location>
</feature>
<dbReference type="InterPro" id="IPR009057">
    <property type="entry name" value="Homeodomain-like_sf"/>
</dbReference>
<dbReference type="SUPFAM" id="SSF48498">
    <property type="entry name" value="Tetracyclin repressor-like, C-terminal domain"/>
    <property type="match status" value="1"/>
</dbReference>
<evidence type="ECO:0000256" key="1">
    <source>
        <dbReference type="ARBA" id="ARBA00022491"/>
    </source>
</evidence>
<feature type="DNA-binding region" description="H-T-H motif" evidence="5">
    <location>
        <begin position="35"/>
        <end position="54"/>
    </location>
</feature>
<gene>
    <name evidence="7" type="ORF">ACFFF8_09615</name>
</gene>
<evidence type="ECO:0000256" key="5">
    <source>
        <dbReference type="PROSITE-ProRule" id="PRU00335"/>
    </source>
</evidence>
<dbReference type="PRINTS" id="PR00455">
    <property type="entry name" value="HTHTETR"/>
</dbReference>
<dbReference type="PANTHER" id="PTHR30055:SF234">
    <property type="entry name" value="HTH-TYPE TRANSCRIPTIONAL REGULATOR BETI"/>
    <property type="match status" value="1"/>
</dbReference>
<evidence type="ECO:0000256" key="3">
    <source>
        <dbReference type="ARBA" id="ARBA00023125"/>
    </source>
</evidence>
<dbReference type="PANTHER" id="PTHR30055">
    <property type="entry name" value="HTH-TYPE TRANSCRIPTIONAL REGULATOR RUTR"/>
    <property type="match status" value="1"/>
</dbReference>
<accession>A0ABV6S6L4</accession>
<keyword evidence="3 5" id="KW-0238">DNA-binding</keyword>
<reference evidence="7 8" key="1">
    <citation type="submission" date="2024-09" db="EMBL/GenBank/DDBJ databases">
        <authorList>
            <person name="Sun Q."/>
            <person name="Mori K."/>
        </authorList>
    </citation>
    <scope>NUCLEOTIDE SEQUENCE [LARGE SCALE GENOMIC DNA]</scope>
    <source>
        <strain evidence="7 8">CICC 11035S</strain>
    </source>
</reference>
<evidence type="ECO:0000259" key="6">
    <source>
        <dbReference type="PROSITE" id="PS50977"/>
    </source>
</evidence>
<sequence length="195" mass="21849">MTSNRRIGTESSDTRRQLLIAAGELMREEGYAEVTSRKLAQRAGLKPQLVHYYFRTMGDLFEALFKFSTERYLAQLDRIATEKAPLARLFELNSDPAGATMQLEFLALANHRKEMHELIAAFGQELNTRVATIVRAEFADQGALFPNVTPEEIAAILEAVARGLAFSGRFNEDRFAGTRKVVSTWLQAVATNPRP</sequence>
<comment type="caution">
    <text evidence="7">The sequence shown here is derived from an EMBL/GenBank/DDBJ whole genome shotgun (WGS) entry which is preliminary data.</text>
</comment>
<keyword evidence="2" id="KW-0805">Transcription regulation</keyword>
<dbReference type="RefSeq" id="WP_267224693.1">
    <property type="nucleotide sequence ID" value="NZ_JAPCWC010000042.1"/>
</dbReference>
<keyword evidence="4" id="KW-0804">Transcription</keyword>
<dbReference type="SUPFAM" id="SSF46689">
    <property type="entry name" value="Homeodomain-like"/>
    <property type="match status" value="1"/>
</dbReference>
<evidence type="ECO:0000256" key="2">
    <source>
        <dbReference type="ARBA" id="ARBA00023015"/>
    </source>
</evidence>
<dbReference type="Proteomes" id="UP001589858">
    <property type="component" value="Unassembled WGS sequence"/>
</dbReference>
<dbReference type="InterPro" id="IPR039538">
    <property type="entry name" value="BetI_C"/>
</dbReference>
<organism evidence="7 8">
    <name type="scientific">Novosphingobium clariflavum</name>
    <dbReference type="NCBI Taxonomy" id="2029884"/>
    <lineage>
        <taxon>Bacteria</taxon>
        <taxon>Pseudomonadati</taxon>
        <taxon>Pseudomonadota</taxon>
        <taxon>Alphaproteobacteria</taxon>
        <taxon>Sphingomonadales</taxon>
        <taxon>Sphingomonadaceae</taxon>
        <taxon>Novosphingobium</taxon>
    </lineage>
</organism>
<evidence type="ECO:0000313" key="8">
    <source>
        <dbReference type="Proteomes" id="UP001589858"/>
    </source>
</evidence>
<evidence type="ECO:0000256" key="4">
    <source>
        <dbReference type="ARBA" id="ARBA00023163"/>
    </source>
</evidence>
<proteinExistence type="predicted"/>
<protein>
    <submittedName>
        <fullName evidence="7">TetR/AcrR family transcriptional regulator</fullName>
    </submittedName>
</protein>
<dbReference type="InterPro" id="IPR001647">
    <property type="entry name" value="HTH_TetR"/>
</dbReference>
<dbReference type="Gene3D" id="1.10.357.10">
    <property type="entry name" value="Tetracycline Repressor, domain 2"/>
    <property type="match status" value="1"/>
</dbReference>
<evidence type="ECO:0000313" key="7">
    <source>
        <dbReference type="EMBL" id="MFC0684851.1"/>
    </source>
</evidence>
<dbReference type="EMBL" id="JBHLTM010000031">
    <property type="protein sequence ID" value="MFC0684851.1"/>
    <property type="molecule type" value="Genomic_DNA"/>
</dbReference>
<keyword evidence="8" id="KW-1185">Reference proteome</keyword>
<dbReference type="Pfam" id="PF00440">
    <property type="entry name" value="TetR_N"/>
    <property type="match status" value="1"/>
</dbReference>
<keyword evidence="1" id="KW-0678">Repressor</keyword>
<dbReference type="InterPro" id="IPR036271">
    <property type="entry name" value="Tet_transcr_reg_TetR-rel_C_sf"/>
</dbReference>
<dbReference type="PROSITE" id="PS50977">
    <property type="entry name" value="HTH_TETR_2"/>
    <property type="match status" value="1"/>
</dbReference>